<gene>
    <name evidence="2" type="ORF">CQ13_04175</name>
</gene>
<keyword evidence="1" id="KW-0472">Membrane</keyword>
<sequence length="141" mass="15098">MPFSNHARSVPDIIGDLFSQLATLLRKETQLARAEMSDNMLSIGRGLGLIVGGAVLLIPALVILLQAGVAALTDRYGIVSYWSALLVGGAVLIVGIVLLLVGISRLKIENIAPSKTVHQLQRDASVAKEQVRQDHEPRRAA</sequence>
<reference evidence="2 3" key="1">
    <citation type="submission" date="2014-03" db="EMBL/GenBank/DDBJ databases">
        <title>Bradyrhizobium valentinum sp. nov., isolated from effective nodules of Lupinus mariae-josephae, a lupine endemic of basic-lime soils in Eastern Spain.</title>
        <authorList>
            <person name="Duran D."/>
            <person name="Rey L."/>
            <person name="Navarro A."/>
            <person name="Busquets A."/>
            <person name="Imperial J."/>
            <person name="Ruiz-Argueso T."/>
        </authorList>
    </citation>
    <scope>NUCLEOTIDE SEQUENCE [LARGE SCALE GENOMIC DNA]</scope>
    <source>
        <strain evidence="2 3">Ro19</strain>
    </source>
</reference>
<keyword evidence="3" id="KW-1185">Reference proteome</keyword>
<evidence type="ECO:0000313" key="3">
    <source>
        <dbReference type="Proteomes" id="UP000052023"/>
    </source>
</evidence>
<name>A0A0R3N523_9BRAD</name>
<feature type="transmembrane region" description="Helical" evidence="1">
    <location>
        <begin position="81"/>
        <end position="101"/>
    </location>
</feature>
<keyword evidence="1" id="KW-1133">Transmembrane helix</keyword>
<dbReference type="RefSeq" id="WP_057843441.1">
    <property type="nucleotide sequence ID" value="NZ_LLYA01000112.1"/>
</dbReference>
<accession>A0A0R3N523</accession>
<feature type="transmembrane region" description="Helical" evidence="1">
    <location>
        <begin position="46"/>
        <end position="69"/>
    </location>
</feature>
<comment type="caution">
    <text evidence="2">The sequence shown here is derived from an EMBL/GenBank/DDBJ whole genome shotgun (WGS) entry which is preliminary data.</text>
</comment>
<dbReference type="AlphaFoldDB" id="A0A0R3N523"/>
<protein>
    <recommendedName>
        <fullName evidence="4">Phage holin family protein</fullName>
    </recommendedName>
</protein>
<dbReference type="Pfam" id="PF07332">
    <property type="entry name" value="Phage_holin_3_6"/>
    <property type="match status" value="1"/>
</dbReference>
<organism evidence="2 3">
    <name type="scientific">Bradyrhizobium retamae</name>
    <dbReference type="NCBI Taxonomy" id="1300035"/>
    <lineage>
        <taxon>Bacteria</taxon>
        <taxon>Pseudomonadati</taxon>
        <taxon>Pseudomonadota</taxon>
        <taxon>Alphaproteobacteria</taxon>
        <taxon>Hyphomicrobiales</taxon>
        <taxon>Nitrobacteraceae</taxon>
        <taxon>Bradyrhizobium</taxon>
    </lineage>
</organism>
<dbReference type="InterPro" id="IPR009937">
    <property type="entry name" value="Phage_holin_3_6"/>
</dbReference>
<evidence type="ECO:0000313" key="2">
    <source>
        <dbReference type="EMBL" id="KRR27592.1"/>
    </source>
</evidence>
<dbReference type="Proteomes" id="UP000052023">
    <property type="component" value="Unassembled WGS sequence"/>
</dbReference>
<keyword evidence="1" id="KW-0812">Transmembrane</keyword>
<evidence type="ECO:0000256" key="1">
    <source>
        <dbReference type="SAM" id="Phobius"/>
    </source>
</evidence>
<dbReference type="EMBL" id="LLYA01000112">
    <property type="protein sequence ID" value="KRR27592.1"/>
    <property type="molecule type" value="Genomic_DNA"/>
</dbReference>
<proteinExistence type="predicted"/>
<evidence type="ECO:0008006" key="4">
    <source>
        <dbReference type="Google" id="ProtNLM"/>
    </source>
</evidence>